<sequence length="196" mass="20981">MSLRPAATISIAAALVVALAGCVAFEQPPSAQLGCDTKLAGHWLPEGENNGVEVKLDQQCRAHFPPRDNGRLPAYDTTVRSFTLDGHDYLVLTAHDVEQILGLATSDFAATAPAGSVFVLRYRIDGDRLQALQVDADFVAKAIASRRIRGREASKTLLVIEGDAPAMTALLRAQPALFDTADTDKAMRLRRSGATP</sequence>
<proteinExistence type="predicted"/>
<evidence type="ECO:0000313" key="3">
    <source>
        <dbReference type="Proteomes" id="UP001595740"/>
    </source>
</evidence>
<feature type="signal peptide" evidence="1">
    <location>
        <begin position="1"/>
        <end position="20"/>
    </location>
</feature>
<reference evidence="3" key="1">
    <citation type="journal article" date="2019" name="Int. J. Syst. Evol. Microbiol.">
        <title>The Global Catalogue of Microorganisms (GCM) 10K type strain sequencing project: providing services to taxonomists for standard genome sequencing and annotation.</title>
        <authorList>
            <consortium name="The Broad Institute Genomics Platform"/>
            <consortium name="The Broad Institute Genome Sequencing Center for Infectious Disease"/>
            <person name="Wu L."/>
            <person name="Ma J."/>
        </authorList>
    </citation>
    <scope>NUCLEOTIDE SEQUENCE [LARGE SCALE GENOMIC DNA]</scope>
    <source>
        <strain evidence="3">KCTC 42875</strain>
    </source>
</reference>
<evidence type="ECO:0000313" key="2">
    <source>
        <dbReference type="EMBL" id="MFC3552232.1"/>
    </source>
</evidence>
<accession>A0ABV7RU81</accession>
<keyword evidence="1" id="KW-0732">Signal</keyword>
<dbReference type="PROSITE" id="PS51257">
    <property type="entry name" value="PROKAR_LIPOPROTEIN"/>
    <property type="match status" value="1"/>
</dbReference>
<organism evidence="2 3">
    <name type="scientific">Lysobacter cavernae</name>
    <dbReference type="NCBI Taxonomy" id="1685901"/>
    <lineage>
        <taxon>Bacteria</taxon>
        <taxon>Pseudomonadati</taxon>
        <taxon>Pseudomonadota</taxon>
        <taxon>Gammaproteobacteria</taxon>
        <taxon>Lysobacterales</taxon>
        <taxon>Lysobacteraceae</taxon>
        <taxon>Lysobacter</taxon>
    </lineage>
</organism>
<dbReference type="RefSeq" id="WP_386759990.1">
    <property type="nucleotide sequence ID" value="NZ_JBHRXK010000008.1"/>
</dbReference>
<protein>
    <recommendedName>
        <fullName evidence="4">Lipoprotein</fullName>
    </recommendedName>
</protein>
<evidence type="ECO:0000256" key="1">
    <source>
        <dbReference type="SAM" id="SignalP"/>
    </source>
</evidence>
<feature type="chain" id="PRO_5045061968" description="Lipoprotein" evidence="1">
    <location>
        <begin position="21"/>
        <end position="196"/>
    </location>
</feature>
<comment type="caution">
    <text evidence="2">The sequence shown here is derived from an EMBL/GenBank/DDBJ whole genome shotgun (WGS) entry which is preliminary data.</text>
</comment>
<evidence type="ECO:0008006" key="4">
    <source>
        <dbReference type="Google" id="ProtNLM"/>
    </source>
</evidence>
<dbReference type="Proteomes" id="UP001595740">
    <property type="component" value="Unassembled WGS sequence"/>
</dbReference>
<gene>
    <name evidence="2" type="ORF">ACFOLC_14605</name>
</gene>
<keyword evidence="3" id="KW-1185">Reference proteome</keyword>
<dbReference type="EMBL" id="JBHRXK010000008">
    <property type="protein sequence ID" value="MFC3552232.1"/>
    <property type="molecule type" value="Genomic_DNA"/>
</dbReference>
<name>A0ABV7RU81_9GAMM</name>